<dbReference type="EMBL" id="CAJFCJ010000008">
    <property type="protein sequence ID" value="CAD5118421.1"/>
    <property type="molecule type" value="Genomic_DNA"/>
</dbReference>
<comment type="caution">
    <text evidence="16">The sequence shown here is derived from an EMBL/GenBank/DDBJ whole genome shotgun (WGS) entry which is preliminary data.</text>
</comment>
<dbReference type="AlphaFoldDB" id="A0A7I8VQU9"/>
<evidence type="ECO:0000256" key="4">
    <source>
        <dbReference type="ARBA" id="ARBA00010617"/>
    </source>
</evidence>
<keyword evidence="7" id="KW-0256">Endoplasmic reticulum</keyword>
<dbReference type="GO" id="GO:0004508">
    <property type="term" value="F:steroid 17-alpha-monooxygenase activity"/>
    <property type="evidence" value="ECO:0007669"/>
    <property type="project" value="TreeGrafter"/>
</dbReference>
<protein>
    <submittedName>
        <fullName evidence="16">DgyrCDS7131</fullName>
    </submittedName>
</protein>
<dbReference type="InterPro" id="IPR002401">
    <property type="entry name" value="Cyt_P450_E_grp-I"/>
</dbReference>
<keyword evidence="11 14" id="KW-0503">Monooxygenase</keyword>
<dbReference type="PRINTS" id="PR00385">
    <property type="entry name" value="P450"/>
</dbReference>
<keyword evidence="15" id="KW-1133">Transmembrane helix</keyword>
<evidence type="ECO:0000256" key="2">
    <source>
        <dbReference type="ARBA" id="ARBA00004174"/>
    </source>
</evidence>
<evidence type="ECO:0000256" key="7">
    <source>
        <dbReference type="ARBA" id="ARBA00022824"/>
    </source>
</evidence>
<evidence type="ECO:0000313" key="17">
    <source>
        <dbReference type="Proteomes" id="UP000549394"/>
    </source>
</evidence>
<accession>A0A7I8VQU9</accession>
<dbReference type="Gene3D" id="1.10.630.10">
    <property type="entry name" value="Cytochrome P450"/>
    <property type="match status" value="1"/>
</dbReference>
<evidence type="ECO:0000256" key="9">
    <source>
        <dbReference type="ARBA" id="ARBA00023002"/>
    </source>
</evidence>
<dbReference type="SUPFAM" id="SSF48264">
    <property type="entry name" value="Cytochrome P450"/>
    <property type="match status" value="1"/>
</dbReference>
<keyword evidence="15" id="KW-0812">Transmembrane</keyword>
<feature type="binding site" description="axial binding residue" evidence="13">
    <location>
        <position position="452"/>
    </location>
    <ligand>
        <name>heme</name>
        <dbReference type="ChEBI" id="CHEBI:30413"/>
    </ligand>
    <ligandPart>
        <name>Fe</name>
        <dbReference type="ChEBI" id="CHEBI:18248"/>
    </ligandPart>
</feature>
<proteinExistence type="inferred from homology"/>
<name>A0A7I8VQU9_9ANNE</name>
<dbReference type="PANTHER" id="PTHR24289">
    <property type="entry name" value="STEROID 17-ALPHA-HYDROXYLASE/17,20 LYASE"/>
    <property type="match status" value="1"/>
</dbReference>
<keyword evidence="17" id="KW-1185">Reference proteome</keyword>
<evidence type="ECO:0000256" key="12">
    <source>
        <dbReference type="ARBA" id="ARBA00023136"/>
    </source>
</evidence>
<keyword evidence="9 14" id="KW-0560">Oxidoreductase</keyword>
<evidence type="ECO:0000256" key="8">
    <source>
        <dbReference type="ARBA" id="ARBA00022848"/>
    </source>
</evidence>
<evidence type="ECO:0000256" key="10">
    <source>
        <dbReference type="ARBA" id="ARBA00023004"/>
    </source>
</evidence>
<dbReference type="Proteomes" id="UP000549394">
    <property type="component" value="Unassembled WGS sequence"/>
</dbReference>
<gene>
    <name evidence="16" type="ORF">DGYR_LOCUS6797</name>
</gene>
<organism evidence="16 17">
    <name type="scientific">Dimorphilus gyrociliatus</name>
    <dbReference type="NCBI Taxonomy" id="2664684"/>
    <lineage>
        <taxon>Eukaryota</taxon>
        <taxon>Metazoa</taxon>
        <taxon>Spiralia</taxon>
        <taxon>Lophotrochozoa</taxon>
        <taxon>Annelida</taxon>
        <taxon>Polychaeta</taxon>
        <taxon>Polychaeta incertae sedis</taxon>
        <taxon>Dinophilidae</taxon>
        <taxon>Dimorphilus</taxon>
    </lineage>
</organism>
<feature type="transmembrane region" description="Helical" evidence="15">
    <location>
        <begin position="15"/>
        <end position="33"/>
    </location>
</feature>
<evidence type="ECO:0000256" key="14">
    <source>
        <dbReference type="RuleBase" id="RU000461"/>
    </source>
</evidence>
<evidence type="ECO:0000256" key="6">
    <source>
        <dbReference type="ARBA" id="ARBA00022723"/>
    </source>
</evidence>
<dbReference type="GO" id="GO:0042446">
    <property type="term" value="P:hormone biosynthetic process"/>
    <property type="evidence" value="ECO:0007669"/>
    <property type="project" value="TreeGrafter"/>
</dbReference>
<comment type="subcellular location">
    <subcellularLocation>
        <location evidence="3">Endoplasmic reticulum membrane</location>
        <topology evidence="3">Peripheral membrane protein</topology>
    </subcellularLocation>
    <subcellularLocation>
        <location evidence="2">Microsome membrane</location>
        <topology evidence="2">Peripheral membrane protein</topology>
    </subcellularLocation>
</comment>
<comment type="similarity">
    <text evidence="4 14">Belongs to the cytochrome P450 family.</text>
</comment>
<dbReference type="PANTHER" id="PTHR24289:SF20">
    <property type="entry name" value="STEROID 17-ALPHA-HYDROXYLASE_17,20 LYASE"/>
    <property type="match status" value="1"/>
</dbReference>
<dbReference type="PRINTS" id="PR00463">
    <property type="entry name" value="EP450I"/>
</dbReference>
<evidence type="ECO:0000256" key="5">
    <source>
        <dbReference type="ARBA" id="ARBA00022617"/>
    </source>
</evidence>
<dbReference type="OrthoDB" id="1470350at2759"/>
<dbReference type="FunFam" id="1.10.630.10:FF:000238">
    <property type="entry name" value="Cytochrome P450 2A6"/>
    <property type="match status" value="1"/>
</dbReference>
<keyword evidence="10 13" id="KW-0408">Iron</keyword>
<dbReference type="InterPro" id="IPR036396">
    <property type="entry name" value="Cyt_P450_sf"/>
</dbReference>
<dbReference type="InterPro" id="IPR017972">
    <property type="entry name" value="Cyt_P450_CS"/>
</dbReference>
<dbReference type="InterPro" id="IPR001128">
    <property type="entry name" value="Cyt_P450"/>
</dbReference>
<evidence type="ECO:0000256" key="15">
    <source>
        <dbReference type="SAM" id="Phobius"/>
    </source>
</evidence>
<reference evidence="16 17" key="1">
    <citation type="submission" date="2020-08" db="EMBL/GenBank/DDBJ databases">
        <authorList>
            <person name="Hejnol A."/>
        </authorList>
    </citation>
    <scope>NUCLEOTIDE SEQUENCE [LARGE SCALE GENOMIC DNA]</scope>
</reference>
<dbReference type="GO" id="GO:0020037">
    <property type="term" value="F:heme binding"/>
    <property type="evidence" value="ECO:0007669"/>
    <property type="project" value="InterPro"/>
</dbReference>
<dbReference type="Pfam" id="PF00067">
    <property type="entry name" value="p450"/>
    <property type="match status" value="1"/>
</dbReference>
<dbReference type="GO" id="GO:0042448">
    <property type="term" value="P:progesterone metabolic process"/>
    <property type="evidence" value="ECO:0007669"/>
    <property type="project" value="TreeGrafter"/>
</dbReference>
<evidence type="ECO:0000313" key="16">
    <source>
        <dbReference type="EMBL" id="CAD5118421.1"/>
    </source>
</evidence>
<dbReference type="PROSITE" id="PS00086">
    <property type="entry name" value="CYTOCHROME_P450"/>
    <property type="match status" value="1"/>
</dbReference>
<evidence type="ECO:0000256" key="13">
    <source>
        <dbReference type="PIRSR" id="PIRSR602401-1"/>
    </source>
</evidence>
<keyword evidence="5 13" id="KW-0349">Heme</keyword>
<keyword evidence="6 13" id="KW-0479">Metal-binding</keyword>
<keyword evidence="12 15" id="KW-0472">Membrane</keyword>
<sequence>MIVFNDFLKWLSIDLSIKLTISLISLLVAYFLLEKFKGGKRIPGPKGLPLVGIAFSIKKEKMHLELANYARKYGNLCRFNLMGSDIVLVSGLKLIHEVFVTKQDGFSSRYLSNRLGILYKKEPGITAMNDDEKFRELKKICLKSFKHYGDGMETVESLTMRSINKFFTYLSNANGKAVDINDKIQYLLADIVYSMLLNQELSEEEISQITKMSIQFVEVTFGSKALLLELFPWLKYFGYKAYKKICDYERNVCAFWNKVIDQRFLMNQDEKNKDEISGAIDSMYSQLMKSSFQYSRASFCKTLQSIILAGFSTTSSSMYNFLPILLNHPQIEKRIFQEVSEAVGHSRMPCLEDKKNMPYSEACVLELLRYTTVVPFALPHETDRDMDLDGYQLKKGTQIWPNIWGLHHDEEIWGDPWNFRPERFLNEEGKVVDTGHYLRKHLLPFGAGRRICLAKPMAKNRLFLFITGIIQNYKVEPEKENKLPEYDARKFLFMGVVVSSPYKAKFIRREQKSD</sequence>
<dbReference type="GO" id="GO:0005789">
    <property type="term" value="C:endoplasmic reticulum membrane"/>
    <property type="evidence" value="ECO:0007669"/>
    <property type="project" value="UniProtKB-SubCell"/>
</dbReference>
<evidence type="ECO:0000256" key="11">
    <source>
        <dbReference type="ARBA" id="ARBA00023033"/>
    </source>
</evidence>
<comment type="cofactor">
    <cofactor evidence="1 13">
        <name>heme</name>
        <dbReference type="ChEBI" id="CHEBI:30413"/>
    </cofactor>
</comment>
<dbReference type="GO" id="GO:0005506">
    <property type="term" value="F:iron ion binding"/>
    <property type="evidence" value="ECO:0007669"/>
    <property type="project" value="InterPro"/>
</dbReference>
<keyword evidence="8" id="KW-0492">Microsome</keyword>
<evidence type="ECO:0000256" key="3">
    <source>
        <dbReference type="ARBA" id="ARBA00004406"/>
    </source>
</evidence>
<evidence type="ECO:0000256" key="1">
    <source>
        <dbReference type="ARBA" id="ARBA00001971"/>
    </source>
</evidence>